<reference evidence="2" key="2">
    <citation type="submission" date="2025-09" db="UniProtKB">
        <authorList>
            <consortium name="Ensembl"/>
        </authorList>
    </citation>
    <scope>IDENTIFICATION</scope>
</reference>
<organism evidence="2 3">
    <name type="scientific">Fundulus heteroclitus</name>
    <name type="common">Killifish</name>
    <name type="synonym">Mummichog</name>
    <dbReference type="NCBI Taxonomy" id="8078"/>
    <lineage>
        <taxon>Eukaryota</taxon>
        <taxon>Metazoa</taxon>
        <taxon>Chordata</taxon>
        <taxon>Craniata</taxon>
        <taxon>Vertebrata</taxon>
        <taxon>Euteleostomi</taxon>
        <taxon>Actinopterygii</taxon>
        <taxon>Neopterygii</taxon>
        <taxon>Teleostei</taxon>
        <taxon>Neoteleostei</taxon>
        <taxon>Acanthomorphata</taxon>
        <taxon>Ovalentaria</taxon>
        <taxon>Atherinomorphae</taxon>
        <taxon>Cyprinodontiformes</taxon>
        <taxon>Fundulidae</taxon>
        <taxon>Fundulus</taxon>
    </lineage>
</organism>
<dbReference type="STRING" id="8078.ENSFHEP00000030267"/>
<protein>
    <submittedName>
        <fullName evidence="2">Uncharacterized protein</fullName>
    </submittedName>
</protein>
<evidence type="ECO:0000256" key="1">
    <source>
        <dbReference type="SAM" id="MobiDB-lite"/>
    </source>
</evidence>
<dbReference type="Proteomes" id="UP000265000">
    <property type="component" value="Unplaced"/>
</dbReference>
<reference evidence="2" key="1">
    <citation type="submission" date="2025-08" db="UniProtKB">
        <authorList>
            <consortium name="Ensembl"/>
        </authorList>
    </citation>
    <scope>IDENTIFICATION</scope>
</reference>
<keyword evidence="3" id="KW-1185">Reference proteome</keyword>
<evidence type="ECO:0000313" key="2">
    <source>
        <dbReference type="Ensembl" id="ENSFHEP00000030267.1"/>
    </source>
</evidence>
<dbReference type="GeneTree" id="ENSGT00940000178178"/>
<evidence type="ECO:0000313" key="3">
    <source>
        <dbReference type="Proteomes" id="UP000265000"/>
    </source>
</evidence>
<sequence length="111" mass="12307">MGTVHAKSLDPLPMHGRDLGINPDDLMEPPEPEQESKQEILENKDVNVFHAKNLIDVMKRAHVARLRLLRLGIFKEVEVLIDTSEGKRATSVRGGLRQNRSGSAEPSLSCA</sequence>
<accession>A0A3Q2QTF1</accession>
<dbReference type="Ensembl" id="ENSFHET00000021625.1">
    <property type="protein sequence ID" value="ENSFHEP00000030267.1"/>
    <property type="gene ID" value="ENSFHEG00000015493.1"/>
</dbReference>
<dbReference type="AlphaFoldDB" id="A0A3Q2QTF1"/>
<feature type="region of interest" description="Disordered" evidence="1">
    <location>
        <begin position="1"/>
        <end position="36"/>
    </location>
</feature>
<proteinExistence type="predicted"/>
<feature type="region of interest" description="Disordered" evidence="1">
    <location>
        <begin position="86"/>
        <end position="111"/>
    </location>
</feature>
<feature type="compositionally biased region" description="Polar residues" evidence="1">
    <location>
        <begin position="98"/>
        <end position="111"/>
    </location>
</feature>
<name>A0A3Q2QTF1_FUNHE</name>